<name>A0A6J6NHZ2_9ZZZZ</name>
<dbReference type="AlphaFoldDB" id="A0A6J6NHZ2"/>
<gene>
    <name evidence="1" type="ORF">UFOPK2399_00332</name>
</gene>
<evidence type="ECO:0000313" key="1">
    <source>
        <dbReference type="EMBL" id="CAB4686331.1"/>
    </source>
</evidence>
<organism evidence="1">
    <name type="scientific">freshwater metagenome</name>
    <dbReference type="NCBI Taxonomy" id="449393"/>
    <lineage>
        <taxon>unclassified sequences</taxon>
        <taxon>metagenomes</taxon>
        <taxon>ecological metagenomes</taxon>
    </lineage>
</organism>
<protein>
    <submittedName>
        <fullName evidence="1">Unannotated protein</fullName>
    </submittedName>
</protein>
<dbReference type="EMBL" id="CAEZXP010000001">
    <property type="protein sequence ID" value="CAB4686331.1"/>
    <property type="molecule type" value="Genomic_DNA"/>
</dbReference>
<reference evidence="1" key="1">
    <citation type="submission" date="2020-05" db="EMBL/GenBank/DDBJ databases">
        <authorList>
            <person name="Chiriac C."/>
            <person name="Salcher M."/>
            <person name="Ghai R."/>
            <person name="Kavagutti S V."/>
        </authorList>
    </citation>
    <scope>NUCLEOTIDE SEQUENCE</scope>
</reference>
<proteinExistence type="predicted"/>
<sequence>MRIAILVSALFAAGVAQAATPLTSVRCGTAWNASSTAAQRAHVMAGSPIGAFLNPGTIDIKVGSAVRKQPACFAMFVSASRTIIYQGVWGTSGVPTWAGPRINTKPFTLPVNSVVRANGTVVVHTR</sequence>
<accession>A0A6J6NHZ2</accession>